<proteinExistence type="predicted"/>
<protein>
    <submittedName>
        <fullName evidence="1">Uncharacterized protein</fullName>
    </submittedName>
</protein>
<name>A0AAE1PKB7_9EUCA</name>
<dbReference type="Proteomes" id="UP001292094">
    <property type="component" value="Unassembled WGS sequence"/>
</dbReference>
<evidence type="ECO:0000313" key="1">
    <source>
        <dbReference type="EMBL" id="KAK4308845.1"/>
    </source>
</evidence>
<dbReference type="EMBL" id="JAWZYT010001837">
    <property type="protein sequence ID" value="KAK4308845.1"/>
    <property type="molecule type" value="Genomic_DNA"/>
</dbReference>
<evidence type="ECO:0000313" key="2">
    <source>
        <dbReference type="Proteomes" id="UP001292094"/>
    </source>
</evidence>
<reference evidence="1" key="1">
    <citation type="submission" date="2023-11" db="EMBL/GenBank/DDBJ databases">
        <title>Genome assemblies of two species of porcelain crab, Petrolisthes cinctipes and Petrolisthes manimaculis (Anomura: Porcellanidae).</title>
        <authorList>
            <person name="Angst P."/>
        </authorList>
    </citation>
    <scope>NUCLEOTIDE SEQUENCE</scope>
    <source>
        <strain evidence="1">PB745_02</strain>
        <tissue evidence="1">Gill</tissue>
    </source>
</reference>
<sequence length="159" mass="17743">MQEYGKLLVTVEEVQADHVGIALSTADPPLPLPLPAVPYGSTTVIAVLQPQPQPMSTPFLEANTMLQQLDMVMGTVIRLHINNNYKCLLHNNNHIHCYHPRGKYNNTSGYPELTVQVPSEKLQSRLEMGHCTNLHSIFSQQHSPGKLSCSVERYLVDSE</sequence>
<comment type="caution">
    <text evidence="1">The sequence shown here is derived from an EMBL/GenBank/DDBJ whole genome shotgun (WGS) entry which is preliminary data.</text>
</comment>
<accession>A0AAE1PKB7</accession>
<organism evidence="1 2">
    <name type="scientific">Petrolisthes manimaculis</name>
    <dbReference type="NCBI Taxonomy" id="1843537"/>
    <lineage>
        <taxon>Eukaryota</taxon>
        <taxon>Metazoa</taxon>
        <taxon>Ecdysozoa</taxon>
        <taxon>Arthropoda</taxon>
        <taxon>Crustacea</taxon>
        <taxon>Multicrustacea</taxon>
        <taxon>Malacostraca</taxon>
        <taxon>Eumalacostraca</taxon>
        <taxon>Eucarida</taxon>
        <taxon>Decapoda</taxon>
        <taxon>Pleocyemata</taxon>
        <taxon>Anomura</taxon>
        <taxon>Galatheoidea</taxon>
        <taxon>Porcellanidae</taxon>
        <taxon>Petrolisthes</taxon>
    </lineage>
</organism>
<dbReference type="AlphaFoldDB" id="A0AAE1PKB7"/>
<gene>
    <name evidence="1" type="ORF">Pmani_019479</name>
</gene>
<keyword evidence="2" id="KW-1185">Reference proteome</keyword>